<gene>
    <name evidence="2" type="ORF">QTN47_00745</name>
</gene>
<name>A0ABV3ZC31_9BACT</name>
<evidence type="ECO:0000256" key="1">
    <source>
        <dbReference type="SAM" id="SignalP"/>
    </source>
</evidence>
<proteinExistence type="predicted"/>
<comment type="caution">
    <text evidence="2">The sequence shown here is derived from an EMBL/GenBank/DDBJ whole genome shotgun (WGS) entry which is preliminary data.</text>
</comment>
<protein>
    <submittedName>
        <fullName evidence="2">PepSY-like domain-containing protein</fullName>
    </submittedName>
</protein>
<feature type="signal peptide" evidence="1">
    <location>
        <begin position="1"/>
        <end position="20"/>
    </location>
</feature>
<reference evidence="2 3" key="1">
    <citation type="submission" date="2023-07" db="EMBL/GenBank/DDBJ databases">
        <authorList>
            <person name="Lian W.-H."/>
        </authorList>
    </citation>
    <scope>NUCLEOTIDE SEQUENCE [LARGE SCALE GENOMIC DNA]</scope>
    <source>
        <strain evidence="2 3">SYSU DXS3180</strain>
    </source>
</reference>
<evidence type="ECO:0000313" key="2">
    <source>
        <dbReference type="EMBL" id="MEX6685998.1"/>
    </source>
</evidence>
<dbReference type="Gene3D" id="3.10.450.360">
    <property type="match status" value="1"/>
</dbReference>
<keyword evidence="1" id="KW-0732">Signal</keyword>
<keyword evidence="3" id="KW-1185">Reference proteome</keyword>
<dbReference type="EMBL" id="JAULBC010000001">
    <property type="protein sequence ID" value="MEX6685998.1"/>
    <property type="molecule type" value="Genomic_DNA"/>
</dbReference>
<dbReference type="RefSeq" id="WP_369327387.1">
    <property type="nucleotide sequence ID" value="NZ_JAULBC010000001.1"/>
</dbReference>
<organism evidence="2 3">
    <name type="scientific">Danxiaibacter flavus</name>
    <dbReference type="NCBI Taxonomy" id="3049108"/>
    <lineage>
        <taxon>Bacteria</taxon>
        <taxon>Pseudomonadati</taxon>
        <taxon>Bacteroidota</taxon>
        <taxon>Chitinophagia</taxon>
        <taxon>Chitinophagales</taxon>
        <taxon>Chitinophagaceae</taxon>
        <taxon>Danxiaibacter</taxon>
    </lineage>
</organism>
<sequence>MKKVLSLIALVLLSLSVVSAQLRKIPSEVTNAFKEKYPDATSVSWKDKITVFQVSFINYGLEMKADFSSNNGWQETSIKRSFDQLPHEVQDGLDKSKYNGWTHGAFYSEIQKKDNTVWFRIYVEKSALQKRYLFFNDQGQLERESITM</sequence>
<dbReference type="SUPFAM" id="SSF160574">
    <property type="entry name" value="BT0923-like"/>
    <property type="match status" value="1"/>
</dbReference>
<dbReference type="Proteomes" id="UP001560573">
    <property type="component" value="Unassembled WGS sequence"/>
</dbReference>
<feature type="chain" id="PRO_5046043643" evidence="1">
    <location>
        <begin position="21"/>
        <end position="148"/>
    </location>
</feature>
<evidence type="ECO:0000313" key="3">
    <source>
        <dbReference type="Proteomes" id="UP001560573"/>
    </source>
</evidence>
<accession>A0ABV3ZC31</accession>